<dbReference type="RefSeq" id="WP_076144558.1">
    <property type="nucleotide sequence ID" value="NZ_LWLN01000001.1"/>
</dbReference>
<proteinExistence type="predicted"/>
<evidence type="ECO:0000313" key="4">
    <source>
        <dbReference type="Proteomes" id="UP000189370"/>
    </source>
</evidence>
<dbReference type="AlphaFoldDB" id="A0A1S8AV86"/>
<name>A0A1S8AV86_9EURY</name>
<accession>A0A1S8AV86</accession>
<sequence>MQYLAGTDSVHTTAAICDYLEGRATGDDAVTVVAVAPADDPTARRDCEEALNVAPVRLATVGDVETEVRTGSPVAQLRDAAAESSADELVVGAHGGDPETTRELGSTTRGLLADADADRPVVVVPIPDL</sequence>
<feature type="domain" description="UspA" evidence="2">
    <location>
        <begin position="42"/>
        <end position="125"/>
    </location>
</feature>
<dbReference type="Proteomes" id="UP000189370">
    <property type="component" value="Unassembled WGS sequence"/>
</dbReference>
<organism evidence="3 4">
    <name type="scientific">Natrinema saccharevitans</name>
    <dbReference type="NCBI Taxonomy" id="301967"/>
    <lineage>
        <taxon>Archaea</taxon>
        <taxon>Methanobacteriati</taxon>
        <taxon>Methanobacteriota</taxon>
        <taxon>Stenosarchaea group</taxon>
        <taxon>Halobacteria</taxon>
        <taxon>Halobacteriales</taxon>
        <taxon>Natrialbaceae</taxon>
        <taxon>Natrinema</taxon>
    </lineage>
</organism>
<evidence type="ECO:0000313" key="3">
    <source>
        <dbReference type="EMBL" id="OLZ40481.1"/>
    </source>
</evidence>
<dbReference type="OrthoDB" id="157454at2157"/>
<gene>
    <name evidence="3" type="ORF">A6E15_05525</name>
</gene>
<dbReference type="InterPro" id="IPR014729">
    <property type="entry name" value="Rossmann-like_a/b/a_fold"/>
</dbReference>
<evidence type="ECO:0000259" key="2">
    <source>
        <dbReference type="Pfam" id="PF00582"/>
    </source>
</evidence>
<feature type="region of interest" description="Disordered" evidence="1">
    <location>
        <begin position="86"/>
        <end position="108"/>
    </location>
</feature>
<dbReference type="CDD" id="cd00293">
    <property type="entry name" value="USP-like"/>
    <property type="match status" value="1"/>
</dbReference>
<protein>
    <submittedName>
        <fullName evidence="3">Universal stress protein UspA</fullName>
    </submittedName>
</protein>
<dbReference type="EMBL" id="LWLN01000001">
    <property type="protein sequence ID" value="OLZ40481.1"/>
    <property type="molecule type" value="Genomic_DNA"/>
</dbReference>
<dbReference type="Pfam" id="PF00582">
    <property type="entry name" value="Usp"/>
    <property type="match status" value="1"/>
</dbReference>
<dbReference type="Gene3D" id="3.40.50.620">
    <property type="entry name" value="HUPs"/>
    <property type="match status" value="1"/>
</dbReference>
<dbReference type="InterPro" id="IPR006016">
    <property type="entry name" value="UspA"/>
</dbReference>
<comment type="caution">
    <text evidence="3">The sequence shown here is derived from an EMBL/GenBank/DDBJ whole genome shotgun (WGS) entry which is preliminary data.</text>
</comment>
<reference evidence="4" key="1">
    <citation type="submission" date="2016-04" db="EMBL/GenBank/DDBJ databases">
        <authorList>
            <person name="Chen S.-C."/>
            <person name="Lai M.-C."/>
        </authorList>
    </citation>
    <scope>NUCLEOTIDE SEQUENCE [LARGE SCALE GENOMIC DNA]</scope>
    <source>
        <strain evidence="4">AB14</strain>
    </source>
</reference>
<evidence type="ECO:0000256" key="1">
    <source>
        <dbReference type="SAM" id="MobiDB-lite"/>
    </source>
</evidence>
<keyword evidence="4" id="KW-1185">Reference proteome</keyword>
<dbReference type="SUPFAM" id="SSF52402">
    <property type="entry name" value="Adenine nucleotide alpha hydrolases-like"/>
    <property type="match status" value="1"/>
</dbReference>